<keyword evidence="3" id="KW-1185">Reference proteome</keyword>
<name>A0A1I3HI35_9ACTN</name>
<evidence type="ECO:0000313" key="3">
    <source>
        <dbReference type="Proteomes" id="UP000198649"/>
    </source>
</evidence>
<feature type="chain" id="PRO_5011475852" description="Alpha/beta hydrolase family protein" evidence="1">
    <location>
        <begin position="23"/>
        <end position="263"/>
    </location>
</feature>
<dbReference type="AlphaFoldDB" id="A0A1I3HI35"/>
<reference evidence="2 3" key="1">
    <citation type="submission" date="2016-10" db="EMBL/GenBank/DDBJ databases">
        <authorList>
            <person name="de Groot N.N."/>
        </authorList>
    </citation>
    <scope>NUCLEOTIDE SEQUENCE [LARGE SCALE GENOMIC DNA]</scope>
    <source>
        <strain evidence="2 3">CGMCC 1.11156</strain>
    </source>
</reference>
<proteinExistence type="predicted"/>
<organism evidence="2 3">
    <name type="scientific">Nocardioides psychrotolerans</name>
    <dbReference type="NCBI Taxonomy" id="1005945"/>
    <lineage>
        <taxon>Bacteria</taxon>
        <taxon>Bacillati</taxon>
        <taxon>Actinomycetota</taxon>
        <taxon>Actinomycetes</taxon>
        <taxon>Propionibacteriales</taxon>
        <taxon>Nocardioidaceae</taxon>
        <taxon>Nocardioides</taxon>
    </lineage>
</organism>
<evidence type="ECO:0000313" key="2">
    <source>
        <dbReference type="EMBL" id="SFI35321.1"/>
    </source>
</evidence>
<dbReference type="Gene3D" id="3.40.50.1820">
    <property type="entry name" value="alpha/beta hydrolase"/>
    <property type="match status" value="1"/>
</dbReference>
<dbReference type="RefSeq" id="WP_091113036.1">
    <property type="nucleotide sequence ID" value="NZ_BKAF01000008.1"/>
</dbReference>
<protein>
    <recommendedName>
        <fullName evidence="4">Alpha/beta hydrolase family protein</fullName>
    </recommendedName>
</protein>
<dbReference type="EMBL" id="FOQG01000007">
    <property type="protein sequence ID" value="SFI35321.1"/>
    <property type="molecule type" value="Genomic_DNA"/>
</dbReference>
<dbReference type="OrthoDB" id="3772719at2"/>
<dbReference type="SUPFAM" id="SSF53474">
    <property type="entry name" value="alpha/beta-Hydrolases"/>
    <property type="match status" value="1"/>
</dbReference>
<dbReference type="STRING" id="1005945.SAMN05216561_107192"/>
<dbReference type="InterPro" id="IPR029058">
    <property type="entry name" value="AB_hydrolase_fold"/>
</dbReference>
<sequence>MRSAFVIALALVAVLLTTGSTGQPPSETLRGSLAGEEVRLTTPGEGIEPKGLVIWFHGQGGNVNDRIDGPWLDALRREGYAIASSNFHAQSWGNPASTRDADLLVDWAEEKTGLPVTLWVSGSMGGSVSLNALIHGVKAPNCWYGVKPAIALTEMDEVPGGPGFIFKAFAGQVPPDRNPVANVASLPVSVRYRIVASRGDQWVIFKENAGPLSSGLRERGADVTQLIVEGFHDDPSHFNARDLVAYADSCLDEAPQEDSAQAG</sequence>
<gene>
    <name evidence="2" type="ORF">SAMN05216561_107192</name>
</gene>
<evidence type="ECO:0008006" key="4">
    <source>
        <dbReference type="Google" id="ProtNLM"/>
    </source>
</evidence>
<accession>A0A1I3HI35</accession>
<dbReference type="Proteomes" id="UP000198649">
    <property type="component" value="Unassembled WGS sequence"/>
</dbReference>
<keyword evidence="1" id="KW-0732">Signal</keyword>
<feature type="signal peptide" evidence="1">
    <location>
        <begin position="1"/>
        <end position="22"/>
    </location>
</feature>
<evidence type="ECO:0000256" key="1">
    <source>
        <dbReference type="SAM" id="SignalP"/>
    </source>
</evidence>